<organism evidence="2 3">
    <name type="scientific">Runella rosea</name>
    <dbReference type="NCBI Taxonomy" id="2259595"/>
    <lineage>
        <taxon>Bacteria</taxon>
        <taxon>Pseudomonadati</taxon>
        <taxon>Bacteroidota</taxon>
        <taxon>Cytophagia</taxon>
        <taxon>Cytophagales</taxon>
        <taxon>Spirosomataceae</taxon>
        <taxon>Runella</taxon>
    </lineage>
</organism>
<dbReference type="InterPro" id="IPR003806">
    <property type="entry name" value="ATP-grasp_PylC-type"/>
</dbReference>
<accession>A0A344TK47</accession>
<protein>
    <submittedName>
        <fullName evidence="2">ATP-grasp domain-containing protein</fullName>
    </submittedName>
</protein>
<dbReference type="GO" id="GO:0005524">
    <property type="term" value="F:ATP binding"/>
    <property type="evidence" value="ECO:0007669"/>
    <property type="project" value="InterPro"/>
</dbReference>
<dbReference type="Gene3D" id="3.40.50.20">
    <property type="match status" value="1"/>
</dbReference>
<dbReference type="RefSeq" id="WP_114067798.1">
    <property type="nucleotide sequence ID" value="NZ_CP030850.1"/>
</dbReference>
<dbReference type="SUPFAM" id="SSF56059">
    <property type="entry name" value="Glutathione synthetase ATP-binding domain-like"/>
    <property type="match status" value="1"/>
</dbReference>
<dbReference type="EMBL" id="CP030850">
    <property type="protein sequence ID" value="AXE19018.1"/>
    <property type="molecule type" value="Genomic_DNA"/>
</dbReference>
<dbReference type="KEGG" id="run:DR864_15300"/>
<dbReference type="Proteomes" id="UP000251993">
    <property type="component" value="Chromosome"/>
</dbReference>
<dbReference type="AlphaFoldDB" id="A0A344TK47"/>
<proteinExistence type="predicted"/>
<name>A0A344TK47_9BACT</name>
<gene>
    <name evidence="2" type="ORF">DR864_15300</name>
</gene>
<evidence type="ECO:0000259" key="1">
    <source>
        <dbReference type="Pfam" id="PF02655"/>
    </source>
</evidence>
<evidence type="ECO:0000313" key="2">
    <source>
        <dbReference type="EMBL" id="AXE19018.1"/>
    </source>
</evidence>
<dbReference type="Pfam" id="PF02655">
    <property type="entry name" value="ATP-grasp_3"/>
    <property type="match status" value="1"/>
</dbReference>
<dbReference type="GO" id="GO:0046872">
    <property type="term" value="F:metal ion binding"/>
    <property type="evidence" value="ECO:0007669"/>
    <property type="project" value="InterPro"/>
</dbReference>
<feature type="domain" description="ATP-grasp fold PylC-type" evidence="1">
    <location>
        <begin position="122"/>
        <end position="263"/>
    </location>
</feature>
<evidence type="ECO:0000313" key="3">
    <source>
        <dbReference type="Proteomes" id="UP000251993"/>
    </source>
</evidence>
<reference evidence="2 3" key="1">
    <citation type="submission" date="2018-07" db="EMBL/GenBank/DDBJ databases">
        <title>Genome sequencing of Runella.</title>
        <authorList>
            <person name="Baek M.-G."/>
            <person name="Yi H."/>
        </authorList>
    </citation>
    <scope>NUCLEOTIDE SEQUENCE [LARGE SCALE GENOMIC DNA]</scope>
    <source>
        <strain evidence="2 3">HYN0085</strain>
    </source>
</reference>
<dbReference type="OrthoDB" id="40611at2"/>
<sequence>MTPQNILILGARAPIALEMARSFGKQGHRVIMADSLRLTLARWSKYVAVYYHLPPPAYAFEAFQAKLRQIIINEKIDHCLPTCEEAFFVAMAKDSLPCHVWTAGLALMHQLHRKDTFIELAKGFFAIPETINAADFNDFENANAYVFKPIYSRFANFTLLRPTVAQINQIPDSTAWVAQQFISGKEVCVYSIWAQGKLKALTIYHPKYRVGKGSGIYFEPVTHQALIHSIKRFGEAISYHGQLSFDFIIQPDGTPVVLECNPRGISGAHLMGDDLARCFLDDTFQLLNPNEKHMAVKFAFLITQPHRMLNRDFYQANDVIFNADDPLPLFLQPLSLVELLKIKFLQNKTLLQASTQDIEWNG</sequence>
<dbReference type="Gene3D" id="3.30.470.20">
    <property type="entry name" value="ATP-grasp fold, B domain"/>
    <property type="match status" value="1"/>
</dbReference>
<keyword evidence="3" id="KW-1185">Reference proteome</keyword>